<sequence length="71" mass="7758">MACRTTHSSHEVVFKVAEGYAVLRERLMRLLTGDSAVTWDAGTGIYVKATVNARQRLDAPRTFATIATSTS</sequence>
<gene>
    <name evidence="1" type="ORF">Pfra01_000635100</name>
</gene>
<protein>
    <submittedName>
        <fullName evidence="1">Unnamed protein product</fullName>
    </submittedName>
</protein>
<dbReference type="Proteomes" id="UP001165121">
    <property type="component" value="Unassembled WGS sequence"/>
</dbReference>
<evidence type="ECO:0000313" key="1">
    <source>
        <dbReference type="EMBL" id="GMF29575.1"/>
    </source>
</evidence>
<dbReference type="EMBL" id="BSXT01000540">
    <property type="protein sequence ID" value="GMF29575.1"/>
    <property type="molecule type" value="Genomic_DNA"/>
</dbReference>
<evidence type="ECO:0000313" key="2">
    <source>
        <dbReference type="Proteomes" id="UP001165121"/>
    </source>
</evidence>
<organism evidence="1 2">
    <name type="scientific">Phytophthora fragariaefolia</name>
    <dbReference type="NCBI Taxonomy" id="1490495"/>
    <lineage>
        <taxon>Eukaryota</taxon>
        <taxon>Sar</taxon>
        <taxon>Stramenopiles</taxon>
        <taxon>Oomycota</taxon>
        <taxon>Peronosporomycetes</taxon>
        <taxon>Peronosporales</taxon>
        <taxon>Peronosporaceae</taxon>
        <taxon>Phytophthora</taxon>
    </lineage>
</organism>
<reference evidence="1" key="1">
    <citation type="submission" date="2023-04" db="EMBL/GenBank/DDBJ databases">
        <title>Phytophthora fragariaefolia NBRC 109709.</title>
        <authorList>
            <person name="Ichikawa N."/>
            <person name="Sato H."/>
            <person name="Tonouchi N."/>
        </authorList>
    </citation>
    <scope>NUCLEOTIDE SEQUENCE</scope>
    <source>
        <strain evidence="1">NBRC 109709</strain>
    </source>
</reference>
<dbReference type="OrthoDB" id="92696at2759"/>
<dbReference type="AlphaFoldDB" id="A0A9W6X3E7"/>
<accession>A0A9W6X3E7</accession>
<keyword evidence="2" id="KW-1185">Reference proteome</keyword>
<name>A0A9W6X3E7_9STRA</name>
<proteinExistence type="predicted"/>
<comment type="caution">
    <text evidence="1">The sequence shown here is derived from an EMBL/GenBank/DDBJ whole genome shotgun (WGS) entry which is preliminary data.</text>
</comment>